<dbReference type="EMBL" id="KK853277">
    <property type="protein sequence ID" value="KDR09072.1"/>
    <property type="molecule type" value="Genomic_DNA"/>
</dbReference>
<gene>
    <name evidence="2" type="ORF">L798_01344</name>
</gene>
<sequence length="68" mass="7996">MMFMILCVFKIIIPEMKAMYHVIVADINEFLETVRWRLPKEDAVDMGLVSVELFAIIICQGVWNKYQT</sequence>
<accession>A0A067QLS4</accession>
<dbReference type="AlphaFoldDB" id="A0A067QLS4"/>
<proteinExistence type="predicted"/>
<reference evidence="2 3" key="1">
    <citation type="journal article" date="2014" name="Nat. Commun.">
        <title>Molecular traces of alternative social organization in a termite genome.</title>
        <authorList>
            <person name="Terrapon N."/>
            <person name="Li C."/>
            <person name="Robertson H.M."/>
            <person name="Ji L."/>
            <person name="Meng X."/>
            <person name="Booth W."/>
            <person name="Chen Z."/>
            <person name="Childers C.P."/>
            <person name="Glastad K.M."/>
            <person name="Gokhale K."/>
            <person name="Gowin J."/>
            <person name="Gronenberg W."/>
            <person name="Hermansen R.A."/>
            <person name="Hu H."/>
            <person name="Hunt B.G."/>
            <person name="Huylmans A.K."/>
            <person name="Khalil S.M."/>
            <person name="Mitchell R.D."/>
            <person name="Munoz-Torres M.C."/>
            <person name="Mustard J.A."/>
            <person name="Pan H."/>
            <person name="Reese J.T."/>
            <person name="Scharf M.E."/>
            <person name="Sun F."/>
            <person name="Vogel H."/>
            <person name="Xiao J."/>
            <person name="Yang W."/>
            <person name="Yang Z."/>
            <person name="Yang Z."/>
            <person name="Zhou J."/>
            <person name="Zhu J."/>
            <person name="Brent C.S."/>
            <person name="Elsik C.G."/>
            <person name="Goodisman M.A."/>
            <person name="Liberles D.A."/>
            <person name="Roe R.M."/>
            <person name="Vargo E.L."/>
            <person name="Vilcinskas A."/>
            <person name="Wang J."/>
            <person name="Bornberg-Bauer E."/>
            <person name="Korb J."/>
            <person name="Zhang G."/>
            <person name="Liebig J."/>
        </authorList>
    </citation>
    <scope>NUCLEOTIDE SEQUENCE [LARGE SCALE GENOMIC DNA]</scope>
    <source>
        <tissue evidence="2">Whole organism</tissue>
    </source>
</reference>
<keyword evidence="1" id="KW-0732">Signal</keyword>
<dbReference type="Proteomes" id="UP000027135">
    <property type="component" value="Unassembled WGS sequence"/>
</dbReference>
<keyword evidence="3" id="KW-1185">Reference proteome</keyword>
<evidence type="ECO:0000256" key="1">
    <source>
        <dbReference type="SAM" id="SignalP"/>
    </source>
</evidence>
<protein>
    <submittedName>
        <fullName evidence="2">Uncharacterized protein</fullName>
    </submittedName>
</protein>
<evidence type="ECO:0000313" key="3">
    <source>
        <dbReference type="Proteomes" id="UP000027135"/>
    </source>
</evidence>
<evidence type="ECO:0000313" key="2">
    <source>
        <dbReference type="EMBL" id="KDR09072.1"/>
    </source>
</evidence>
<name>A0A067QLS4_ZOONE</name>
<dbReference type="InParanoid" id="A0A067QLS4"/>
<organism evidence="2 3">
    <name type="scientific">Zootermopsis nevadensis</name>
    <name type="common">Dampwood termite</name>
    <dbReference type="NCBI Taxonomy" id="136037"/>
    <lineage>
        <taxon>Eukaryota</taxon>
        <taxon>Metazoa</taxon>
        <taxon>Ecdysozoa</taxon>
        <taxon>Arthropoda</taxon>
        <taxon>Hexapoda</taxon>
        <taxon>Insecta</taxon>
        <taxon>Pterygota</taxon>
        <taxon>Neoptera</taxon>
        <taxon>Polyneoptera</taxon>
        <taxon>Dictyoptera</taxon>
        <taxon>Blattodea</taxon>
        <taxon>Blattoidea</taxon>
        <taxon>Termitoidae</taxon>
        <taxon>Termopsidae</taxon>
        <taxon>Zootermopsis</taxon>
    </lineage>
</organism>
<feature type="signal peptide" evidence="1">
    <location>
        <begin position="1"/>
        <end position="18"/>
    </location>
</feature>
<feature type="chain" id="PRO_5001644136" evidence="1">
    <location>
        <begin position="19"/>
        <end position="68"/>
    </location>
</feature>